<dbReference type="EMBL" id="CP059246">
    <property type="protein sequence ID" value="QLL30201.1"/>
    <property type="molecule type" value="Genomic_DNA"/>
</dbReference>
<dbReference type="Proteomes" id="UP000515788">
    <property type="component" value="Chromosome 1"/>
</dbReference>
<organism evidence="1 2">
    <name type="scientific">Torulaspora globosa</name>
    <dbReference type="NCBI Taxonomy" id="48254"/>
    <lineage>
        <taxon>Eukaryota</taxon>
        <taxon>Fungi</taxon>
        <taxon>Dikarya</taxon>
        <taxon>Ascomycota</taxon>
        <taxon>Saccharomycotina</taxon>
        <taxon>Saccharomycetes</taxon>
        <taxon>Saccharomycetales</taxon>
        <taxon>Saccharomycetaceae</taxon>
        <taxon>Torulaspora</taxon>
    </lineage>
</organism>
<dbReference type="RefSeq" id="XP_037136876.1">
    <property type="nucleotide sequence ID" value="XM_037280981.1"/>
</dbReference>
<dbReference type="GeneID" id="59323298"/>
<protein>
    <submittedName>
        <fullName evidence="1">Uncharacterized protein</fullName>
    </submittedName>
</protein>
<name>A0A7G3Z9L5_9SACH</name>
<sequence>MKVDSKGKILLHFLNSRPCTVNALSSPDAELNDLSIDELAQKGYFPNFRKQYIENKNGTPVARILKKGPYYWLSSKYLALPSPERNHGNMNINTMRYSLDYIHRLFGM</sequence>
<accession>A0A7G3Z9L5</accession>
<evidence type="ECO:0000313" key="1">
    <source>
        <dbReference type="EMBL" id="QLL30201.1"/>
    </source>
</evidence>
<dbReference type="OrthoDB" id="4050849at2759"/>
<proteinExistence type="predicted"/>
<dbReference type="KEGG" id="tgb:HG536_0A00180"/>
<gene>
    <name evidence="1" type="ORF">HG536_0A00180</name>
</gene>
<reference evidence="1 2" key="1">
    <citation type="submission" date="2020-06" db="EMBL/GenBank/DDBJ databases">
        <title>The yeast mating-type switching endonuclease HO is a domesticated member of an unorthodox homing genetic element family.</title>
        <authorList>
            <person name="Coughlan A.Y."/>
            <person name="Lombardi L."/>
            <person name="Braun-Galleani S."/>
            <person name="Martos A.R."/>
            <person name="Galeote V."/>
            <person name="Bigey F."/>
            <person name="Dequin S."/>
            <person name="Byrne K.P."/>
            <person name="Wolfe K.H."/>
        </authorList>
    </citation>
    <scope>NUCLEOTIDE SEQUENCE [LARGE SCALE GENOMIC DNA]</scope>
    <source>
        <strain evidence="1 2">CBS764</strain>
    </source>
</reference>
<dbReference type="AlphaFoldDB" id="A0A7G3Z9L5"/>
<evidence type="ECO:0000313" key="2">
    <source>
        <dbReference type="Proteomes" id="UP000515788"/>
    </source>
</evidence>
<keyword evidence="2" id="KW-1185">Reference proteome</keyword>